<reference evidence="1 2" key="1">
    <citation type="submission" date="2015-04" db="EMBL/GenBank/DDBJ databases">
        <title>Complete genome sequence of Schizopora paradoxa KUC8140, a cosmopolitan wood degrader in East Asia.</title>
        <authorList>
            <consortium name="DOE Joint Genome Institute"/>
            <person name="Min B."/>
            <person name="Park H."/>
            <person name="Jang Y."/>
            <person name="Kim J.-J."/>
            <person name="Kim K.H."/>
            <person name="Pangilinan J."/>
            <person name="Lipzen A."/>
            <person name="Riley R."/>
            <person name="Grigoriev I.V."/>
            <person name="Spatafora J.W."/>
            <person name="Choi I.-G."/>
        </authorList>
    </citation>
    <scope>NUCLEOTIDE SEQUENCE [LARGE SCALE GENOMIC DNA]</scope>
    <source>
        <strain evidence="1 2">KUC8140</strain>
    </source>
</reference>
<accession>A0A0H2RY96</accession>
<keyword evidence="2" id="KW-1185">Reference proteome</keyword>
<gene>
    <name evidence="1" type="ORF">SCHPADRAFT_206540</name>
</gene>
<name>A0A0H2RY96_9AGAM</name>
<dbReference type="Proteomes" id="UP000053477">
    <property type="component" value="Unassembled WGS sequence"/>
</dbReference>
<dbReference type="InParanoid" id="A0A0H2RY96"/>
<evidence type="ECO:0000313" key="1">
    <source>
        <dbReference type="EMBL" id="KLO16597.1"/>
    </source>
</evidence>
<dbReference type="AlphaFoldDB" id="A0A0H2RY96"/>
<protein>
    <submittedName>
        <fullName evidence="1">Uncharacterized protein</fullName>
    </submittedName>
</protein>
<proteinExistence type="predicted"/>
<organism evidence="1 2">
    <name type="scientific">Schizopora paradoxa</name>
    <dbReference type="NCBI Taxonomy" id="27342"/>
    <lineage>
        <taxon>Eukaryota</taxon>
        <taxon>Fungi</taxon>
        <taxon>Dikarya</taxon>
        <taxon>Basidiomycota</taxon>
        <taxon>Agaricomycotina</taxon>
        <taxon>Agaricomycetes</taxon>
        <taxon>Hymenochaetales</taxon>
        <taxon>Schizoporaceae</taxon>
        <taxon>Schizopora</taxon>
    </lineage>
</organism>
<sequence>MMVPNLTDMHRKRVAQNDIFFVIDCLRKSSTDEKKTIARNYSNSCAPRKSKRISCFITNSLCCRLQCRTTRHDSRGRAVSIHRIFINRQKM</sequence>
<evidence type="ECO:0000313" key="2">
    <source>
        <dbReference type="Proteomes" id="UP000053477"/>
    </source>
</evidence>
<dbReference type="EMBL" id="KQ085914">
    <property type="protein sequence ID" value="KLO16597.1"/>
    <property type="molecule type" value="Genomic_DNA"/>
</dbReference>